<reference evidence="2 3" key="1">
    <citation type="submission" date="2017-04" db="EMBL/GenBank/DDBJ databases">
        <authorList>
            <person name="Afonso C.L."/>
            <person name="Miller P.J."/>
            <person name="Scott M.A."/>
            <person name="Spackman E."/>
            <person name="Goraichik I."/>
            <person name="Dimitrov K.M."/>
            <person name="Suarez D.L."/>
            <person name="Swayne D.E."/>
        </authorList>
    </citation>
    <scope>NUCLEOTIDE SEQUENCE [LARGE SCALE GENOMIC DNA]</scope>
    <source>
        <strain evidence="2 3">DSM 5090</strain>
    </source>
</reference>
<dbReference type="SUPFAM" id="SSF53146">
    <property type="entry name" value="Nitrogenase accessory factor-like"/>
    <property type="match status" value="1"/>
</dbReference>
<dbReference type="OrthoDB" id="9807451at2"/>
<sequence>MKIAITSHGQNRNAAVDSRFGRADYFVLYDQESDTWTSLSNTQNLEAAHGAGIQAGQSLEKTEASVLITGHVGPKAFKLLDAANITMYSFGDFNGTVDEALRAFLDGKLSSINSPGAMGHGK</sequence>
<protein>
    <submittedName>
        <fullName evidence="2">Predicted Fe-Mo cluster-binding protein, NifX family</fullName>
    </submittedName>
</protein>
<dbReference type="PANTHER" id="PTHR42983">
    <property type="entry name" value="DINITROGENASE IRON-MOLYBDENUM COFACTOR PROTEIN-RELATED"/>
    <property type="match status" value="1"/>
</dbReference>
<dbReference type="STRING" id="112901.SAMN04488500_12713"/>
<dbReference type="RefSeq" id="WP_084578047.1">
    <property type="nucleotide sequence ID" value="NZ_CP155572.1"/>
</dbReference>
<dbReference type="InterPro" id="IPR003731">
    <property type="entry name" value="Di-Nase_FeMo-co_biosynth"/>
</dbReference>
<evidence type="ECO:0000259" key="1">
    <source>
        <dbReference type="Pfam" id="PF02579"/>
    </source>
</evidence>
<dbReference type="AlphaFoldDB" id="A0A1W2EQ86"/>
<gene>
    <name evidence="2" type="ORF">SAMN04488500_12713</name>
</gene>
<dbReference type="InterPro" id="IPR036105">
    <property type="entry name" value="DiNase_FeMo-co_biosyn_sf"/>
</dbReference>
<accession>A0A1W2EQ86</accession>
<name>A0A1W2EQ86_9FIRM</name>
<feature type="domain" description="Dinitrogenase iron-molybdenum cofactor biosynthesis" evidence="1">
    <location>
        <begin position="14"/>
        <end position="105"/>
    </location>
</feature>
<dbReference type="PANTHER" id="PTHR42983:SF1">
    <property type="entry name" value="IRON-MOLYBDENUM PROTEIN"/>
    <property type="match status" value="1"/>
</dbReference>
<proteinExistence type="predicted"/>
<dbReference type="Proteomes" id="UP000192738">
    <property type="component" value="Unassembled WGS sequence"/>
</dbReference>
<organism evidence="2 3">
    <name type="scientific">Sporomusa malonica</name>
    <dbReference type="NCBI Taxonomy" id="112901"/>
    <lineage>
        <taxon>Bacteria</taxon>
        <taxon>Bacillati</taxon>
        <taxon>Bacillota</taxon>
        <taxon>Negativicutes</taxon>
        <taxon>Selenomonadales</taxon>
        <taxon>Sporomusaceae</taxon>
        <taxon>Sporomusa</taxon>
    </lineage>
</organism>
<dbReference type="CDD" id="cd00851">
    <property type="entry name" value="MTH1175"/>
    <property type="match status" value="1"/>
</dbReference>
<evidence type="ECO:0000313" key="2">
    <source>
        <dbReference type="EMBL" id="SMD11416.1"/>
    </source>
</evidence>
<evidence type="ECO:0000313" key="3">
    <source>
        <dbReference type="Proteomes" id="UP000192738"/>
    </source>
</evidence>
<dbReference type="EMBL" id="FWXI01000027">
    <property type="protein sequence ID" value="SMD11416.1"/>
    <property type="molecule type" value="Genomic_DNA"/>
</dbReference>
<keyword evidence="3" id="KW-1185">Reference proteome</keyword>
<dbReference type="Gene3D" id="3.30.420.130">
    <property type="entry name" value="Dinitrogenase iron-molybdenum cofactor biosynthesis domain"/>
    <property type="match status" value="1"/>
</dbReference>
<dbReference type="InterPro" id="IPR033913">
    <property type="entry name" value="MTH1175_dom"/>
</dbReference>
<dbReference type="Pfam" id="PF02579">
    <property type="entry name" value="Nitro_FeMo-Co"/>
    <property type="match status" value="1"/>
</dbReference>